<keyword evidence="5" id="KW-1185">Reference proteome</keyword>
<dbReference type="Proteomes" id="UP001195724">
    <property type="component" value="Unassembled WGS sequence"/>
</dbReference>
<name>A0A8T8HXD4_9PSEU</name>
<evidence type="ECO:0000313" key="4">
    <source>
        <dbReference type="Proteomes" id="UP000671828"/>
    </source>
</evidence>
<dbReference type="EMBL" id="JAFBCL010000001">
    <property type="protein sequence ID" value="MBM7814900.1"/>
    <property type="molecule type" value="Genomic_DNA"/>
</dbReference>
<dbReference type="AlphaFoldDB" id="A0A8T8HXD4"/>
<protein>
    <recommendedName>
        <fullName evidence="6">Secreted protein</fullName>
    </recommendedName>
</protein>
<reference evidence="3" key="2">
    <citation type="submission" date="2021-04" db="EMBL/GenBank/DDBJ databases">
        <title>Saccharothrix algeriensis WGS.</title>
        <authorList>
            <person name="Stuskova K."/>
            <person name="Hakalova E."/>
            <person name="Tebbal A.B."/>
            <person name="Eichmeier A."/>
        </authorList>
    </citation>
    <scope>NUCLEOTIDE SEQUENCE</scope>
    <source>
        <strain evidence="3">NRRL B-24137</strain>
    </source>
</reference>
<keyword evidence="1" id="KW-0732">Signal</keyword>
<accession>A0A8T8HXD4</accession>
<dbReference type="RefSeq" id="WP_204845484.1">
    <property type="nucleotide sequence ID" value="NZ_JAFBCL010000001.1"/>
</dbReference>
<feature type="signal peptide" evidence="1">
    <location>
        <begin position="1"/>
        <end position="28"/>
    </location>
</feature>
<evidence type="ECO:0000313" key="2">
    <source>
        <dbReference type="EMBL" id="MBM7814900.1"/>
    </source>
</evidence>
<reference evidence="2 5" key="1">
    <citation type="submission" date="2021-01" db="EMBL/GenBank/DDBJ databases">
        <title>Sequencing the genomes of 1000 actinobacteria strains.</title>
        <authorList>
            <person name="Klenk H.-P."/>
        </authorList>
    </citation>
    <scope>NUCLEOTIDE SEQUENCE [LARGE SCALE GENOMIC DNA]</scope>
    <source>
        <strain evidence="2 5">DSM 44581</strain>
    </source>
</reference>
<dbReference type="Proteomes" id="UP000671828">
    <property type="component" value="Chromosome"/>
</dbReference>
<evidence type="ECO:0000313" key="5">
    <source>
        <dbReference type="Proteomes" id="UP001195724"/>
    </source>
</evidence>
<evidence type="ECO:0000256" key="1">
    <source>
        <dbReference type="SAM" id="SignalP"/>
    </source>
</evidence>
<proteinExistence type="predicted"/>
<feature type="chain" id="PRO_5035725382" description="Secreted protein" evidence="1">
    <location>
        <begin position="29"/>
        <end position="124"/>
    </location>
</feature>
<evidence type="ECO:0008006" key="6">
    <source>
        <dbReference type="Google" id="ProtNLM"/>
    </source>
</evidence>
<gene>
    <name evidence="3" type="ORF">J7S33_30150</name>
    <name evidence="2" type="ORF">JOE68_005765</name>
</gene>
<dbReference type="EMBL" id="CP072788">
    <property type="protein sequence ID" value="QTR03172.1"/>
    <property type="molecule type" value="Genomic_DNA"/>
</dbReference>
<organism evidence="3 4">
    <name type="scientific">Saccharothrix algeriensis</name>
    <dbReference type="NCBI Taxonomy" id="173560"/>
    <lineage>
        <taxon>Bacteria</taxon>
        <taxon>Bacillati</taxon>
        <taxon>Actinomycetota</taxon>
        <taxon>Actinomycetes</taxon>
        <taxon>Pseudonocardiales</taxon>
        <taxon>Pseudonocardiaceae</taxon>
        <taxon>Saccharothrix</taxon>
    </lineage>
</organism>
<sequence length="124" mass="12681">MTKLARVLGAAVVAGAATVALTGGAAQAVPNTVHLYTGTEALCEKIGDGGVANDVFDSYECKSGVGGYSTLVDPSNNLLANVPVFTDSEDVCETVGLNGKNNGAWSAYGCQLGIVGWTLLVDRW</sequence>
<evidence type="ECO:0000313" key="3">
    <source>
        <dbReference type="EMBL" id="QTR03172.1"/>
    </source>
</evidence>